<dbReference type="Gene3D" id="3.40.50.1820">
    <property type="entry name" value="alpha/beta hydrolase"/>
    <property type="match status" value="1"/>
</dbReference>
<feature type="domain" description="AB hydrolase-1" evidence="1">
    <location>
        <begin position="26"/>
        <end position="86"/>
    </location>
</feature>
<evidence type="ECO:0000313" key="2">
    <source>
        <dbReference type="EMBL" id="CAK0819425.1"/>
    </source>
</evidence>
<evidence type="ECO:0000259" key="1">
    <source>
        <dbReference type="Pfam" id="PF00561"/>
    </source>
</evidence>
<protein>
    <recommendedName>
        <fullName evidence="1">AB hydrolase-1 domain-containing protein</fullName>
    </recommendedName>
</protein>
<dbReference type="InterPro" id="IPR029058">
    <property type="entry name" value="AB_hydrolase_fold"/>
</dbReference>
<dbReference type="PANTHER" id="PTHR37471:SF1">
    <property type="entry name" value="AB HYDROLASE-1 DOMAIN-CONTAINING PROTEIN"/>
    <property type="match status" value="1"/>
</dbReference>
<sequence length="180" mass="20019">QECGVPVLLLEVPFISIKIAPEVPRAEDAVRALGAILQYHGFEQVVCVGHSFGTVVLGWLWRYAPERVAGLALLDPIVVLLFVHTVLYNFLYQKPALLNPLDRISSEFFLAHGLRRNFWWYECILWPEDLPPSLPFLAILAEKDEIAPAPLVHRHLAAAAGWCATRGPGPGVDHGVLDAW</sequence>
<feature type="non-terminal residue" evidence="2">
    <location>
        <position position="1"/>
    </location>
</feature>
<dbReference type="EMBL" id="CAUYUJ010007056">
    <property type="protein sequence ID" value="CAK0819425.1"/>
    <property type="molecule type" value="Genomic_DNA"/>
</dbReference>
<dbReference type="InterPro" id="IPR000073">
    <property type="entry name" value="AB_hydrolase_1"/>
</dbReference>
<proteinExistence type="predicted"/>
<gene>
    <name evidence="2" type="ORF">PCOR1329_LOCUS21420</name>
</gene>
<accession>A0ABN9RMA4</accession>
<dbReference type="Pfam" id="PF00561">
    <property type="entry name" value="Abhydrolase_1"/>
    <property type="match status" value="1"/>
</dbReference>
<name>A0ABN9RMA4_9DINO</name>
<evidence type="ECO:0000313" key="3">
    <source>
        <dbReference type="Proteomes" id="UP001189429"/>
    </source>
</evidence>
<dbReference type="SUPFAM" id="SSF53474">
    <property type="entry name" value="alpha/beta-Hydrolases"/>
    <property type="match status" value="1"/>
</dbReference>
<reference evidence="2" key="1">
    <citation type="submission" date="2023-10" db="EMBL/GenBank/DDBJ databases">
        <authorList>
            <person name="Chen Y."/>
            <person name="Shah S."/>
            <person name="Dougan E. K."/>
            <person name="Thang M."/>
            <person name="Chan C."/>
        </authorList>
    </citation>
    <scope>NUCLEOTIDE SEQUENCE [LARGE SCALE GENOMIC DNA]</scope>
</reference>
<dbReference type="Proteomes" id="UP001189429">
    <property type="component" value="Unassembled WGS sequence"/>
</dbReference>
<organism evidence="2 3">
    <name type="scientific">Prorocentrum cordatum</name>
    <dbReference type="NCBI Taxonomy" id="2364126"/>
    <lineage>
        <taxon>Eukaryota</taxon>
        <taxon>Sar</taxon>
        <taxon>Alveolata</taxon>
        <taxon>Dinophyceae</taxon>
        <taxon>Prorocentrales</taxon>
        <taxon>Prorocentraceae</taxon>
        <taxon>Prorocentrum</taxon>
    </lineage>
</organism>
<keyword evidence="3" id="KW-1185">Reference proteome</keyword>
<dbReference type="PANTHER" id="PTHR37471">
    <property type="entry name" value="UNNAMED PRODUCT"/>
    <property type="match status" value="1"/>
</dbReference>
<comment type="caution">
    <text evidence="2">The sequence shown here is derived from an EMBL/GenBank/DDBJ whole genome shotgun (WGS) entry which is preliminary data.</text>
</comment>